<dbReference type="PANTHER" id="PTHR28047:SF5">
    <property type="entry name" value="PROTEIN DCG1"/>
    <property type="match status" value="1"/>
</dbReference>
<keyword evidence="3" id="KW-1185">Reference proteome</keyword>
<dbReference type="InterPro" id="IPR053714">
    <property type="entry name" value="Iso_Racemase_Enz_sf"/>
</dbReference>
<dbReference type="RefSeq" id="WP_037925259.1">
    <property type="nucleotide sequence ID" value="NZ_CP054599.1"/>
</dbReference>
<dbReference type="Gene3D" id="3.40.50.12500">
    <property type="match status" value="1"/>
</dbReference>
<dbReference type="PANTHER" id="PTHR28047">
    <property type="entry name" value="PROTEIN DCG1"/>
    <property type="match status" value="1"/>
</dbReference>
<comment type="similarity">
    <text evidence="1">Belongs to the HyuE racemase family.</text>
</comment>
<dbReference type="Proteomes" id="UP000027746">
    <property type="component" value="Unassembled WGS sequence"/>
</dbReference>
<accession>A0A073J0N1</accession>
<gene>
    <name evidence="2" type="ORF">SUH3_17990</name>
</gene>
<dbReference type="OrthoDB" id="9791723at2"/>
<sequence>MKVLLVNPNSTREMTDAIARTARALSGPGIEVMAVTARGTPASIEGYADEARAVPAMLDAILEAERQGASAHVIACFDDPGLDAARAVASGPVVGLCEAALIAAGRVAKRFSVVTTLPRAVPIIEDLAGRYGCGRSLRRVHAADIPVLDLETDPDRVLPLIAAKIRQAVEQDGAEAVVLGCAGMSAHLELLSCDAGVPVIDGVGFAIRMAAGLAGTGLMTSKTGAYALPRLKPLAAGHRAAATLT</sequence>
<name>A0A073J0N1_9RHOB</name>
<reference evidence="2 3" key="1">
    <citation type="submission" date="2014-01" db="EMBL/GenBank/DDBJ databases">
        <title>Sulfitobacter sp. H3 (MCCC 1A00686) Genome Sequencing.</title>
        <authorList>
            <person name="Lai Q."/>
            <person name="Hong Z."/>
        </authorList>
    </citation>
    <scope>NUCLEOTIDE SEQUENCE [LARGE SCALE GENOMIC DNA]</scope>
    <source>
        <strain evidence="2 3">H3</strain>
    </source>
</reference>
<dbReference type="InterPro" id="IPR052186">
    <property type="entry name" value="Hydantoin_racemase-like"/>
</dbReference>
<dbReference type="Pfam" id="PF01177">
    <property type="entry name" value="Asp_Glu_race"/>
    <property type="match status" value="1"/>
</dbReference>
<comment type="caution">
    <text evidence="2">The sequence shown here is derived from an EMBL/GenBank/DDBJ whole genome shotgun (WGS) entry which is preliminary data.</text>
</comment>
<dbReference type="AlphaFoldDB" id="A0A073J0N1"/>
<protein>
    <submittedName>
        <fullName evidence="2">Asp/Glu/hydantoin racemase</fullName>
    </submittedName>
</protein>
<dbReference type="GeneID" id="68871028"/>
<evidence type="ECO:0000313" key="2">
    <source>
        <dbReference type="EMBL" id="KEJ96153.1"/>
    </source>
</evidence>
<evidence type="ECO:0000256" key="1">
    <source>
        <dbReference type="ARBA" id="ARBA00038414"/>
    </source>
</evidence>
<dbReference type="InterPro" id="IPR015942">
    <property type="entry name" value="Asp/Glu/hydantoin_racemase"/>
</dbReference>
<dbReference type="GO" id="GO:0047661">
    <property type="term" value="F:amino-acid racemase activity"/>
    <property type="evidence" value="ECO:0007669"/>
    <property type="project" value="InterPro"/>
</dbReference>
<proteinExistence type="inferred from homology"/>
<dbReference type="EMBL" id="JAMD01000004">
    <property type="protein sequence ID" value="KEJ96153.1"/>
    <property type="molecule type" value="Genomic_DNA"/>
</dbReference>
<evidence type="ECO:0000313" key="3">
    <source>
        <dbReference type="Proteomes" id="UP000027746"/>
    </source>
</evidence>
<organism evidence="2 3">
    <name type="scientific">Pseudosulfitobacter pseudonitzschiae</name>
    <dbReference type="NCBI Taxonomy" id="1402135"/>
    <lineage>
        <taxon>Bacteria</taxon>
        <taxon>Pseudomonadati</taxon>
        <taxon>Pseudomonadota</taxon>
        <taxon>Alphaproteobacteria</taxon>
        <taxon>Rhodobacterales</taxon>
        <taxon>Roseobacteraceae</taxon>
        <taxon>Pseudosulfitobacter</taxon>
    </lineage>
</organism>